<dbReference type="Pfam" id="PF07690">
    <property type="entry name" value="MFS_1"/>
    <property type="match status" value="1"/>
</dbReference>
<feature type="domain" description="Major facilitator superfamily (MFS) profile" evidence="5">
    <location>
        <begin position="29"/>
        <end position="413"/>
    </location>
</feature>
<dbReference type="PANTHER" id="PTHR11360:SF234">
    <property type="entry name" value="MFS-TYPE TRANSPORTER DBAD-RELATED"/>
    <property type="match status" value="1"/>
</dbReference>
<feature type="transmembrane region" description="Helical" evidence="4">
    <location>
        <begin position="189"/>
        <end position="213"/>
    </location>
</feature>
<name>W2S0E4_CYPE1</name>
<comment type="similarity">
    <text evidence="2">Belongs to the major facilitator superfamily. Monocarboxylate porter (TC 2.A.1.13) family.</text>
</comment>
<dbReference type="PANTHER" id="PTHR11360">
    <property type="entry name" value="MONOCARBOXYLATE TRANSPORTER"/>
    <property type="match status" value="1"/>
</dbReference>
<keyword evidence="4" id="KW-0812">Transmembrane</keyword>
<dbReference type="InterPro" id="IPR011701">
    <property type="entry name" value="MFS"/>
</dbReference>
<feature type="transmembrane region" description="Helical" evidence="4">
    <location>
        <begin position="388"/>
        <end position="412"/>
    </location>
</feature>
<reference evidence="6 7" key="1">
    <citation type="submission" date="2013-03" db="EMBL/GenBank/DDBJ databases">
        <title>The Genome Sequence of Phialophora europaea CBS 101466.</title>
        <authorList>
            <consortium name="The Broad Institute Genomics Platform"/>
            <person name="Cuomo C."/>
            <person name="de Hoog S."/>
            <person name="Gorbushina A."/>
            <person name="Walker B."/>
            <person name="Young S.K."/>
            <person name="Zeng Q."/>
            <person name="Gargeya S."/>
            <person name="Fitzgerald M."/>
            <person name="Haas B."/>
            <person name="Abouelleil A."/>
            <person name="Allen A.W."/>
            <person name="Alvarado L."/>
            <person name="Arachchi H.M."/>
            <person name="Berlin A.M."/>
            <person name="Chapman S.B."/>
            <person name="Gainer-Dewar J."/>
            <person name="Goldberg J."/>
            <person name="Griggs A."/>
            <person name="Gujja S."/>
            <person name="Hansen M."/>
            <person name="Howarth C."/>
            <person name="Imamovic A."/>
            <person name="Ireland A."/>
            <person name="Larimer J."/>
            <person name="McCowan C."/>
            <person name="Murphy C."/>
            <person name="Pearson M."/>
            <person name="Poon T.W."/>
            <person name="Priest M."/>
            <person name="Roberts A."/>
            <person name="Saif S."/>
            <person name="Shea T."/>
            <person name="Sisk P."/>
            <person name="Sykes S."/>
            <person name="Wortman J."/>
            <person name="Nusbaum C."/>
            <person name="Birren B."/>
        </authorList>
    </citation>
    <scope>NUCLEOTIDE SEQUENCE [LARGE SCALE GENOMIC DNA]</scope>
    <source>
        <strain evidence="6 7">CBS 101466</strain>
    </source>
</reference>
<gene>
    <name evidence="6" type="ORF">HMPREF1541_03439</name>
</gene>
<keyword evidence="7" id="KW-1185">Reference proteome</keyword>
<evidence type="ECO:0000256" key="4">
    <source>
        <dbReference type="SAM" id="Phobius"/>
    </source>
</evidence>
<dbReference type="GO" id="GO:0016020">
    <property type="term" value="C:membrane"/>
    <property type="evidence" value="ECO:0007669"/>
    <property type="project" value="UniProtKB-SubCell"/>
</dbReference>
<evidence type="ECO:0000256" key="1">
    <source>
        <dbReference type="ARBA" id="ARBA00004141"/>
    </source>
</evidence>
<dbReference type="InParanoid" id="W2S0E4"/>
<dbReference type="VEuPathDB" id="FungiDB:HMPREF1541_03439"/>
<feature type="transmembrane region" description="Helical" evidence="4">
    <location>
        <begin position="234"/>
        <end position="256"/>
    </location>
</feature>
<dbReference type="RefSeq" id="XP_008716012.1">
    <property type="nucleotide sequence ID" value="XM_008717790.1"/>
</dbReference>
<feature type="transmembrane region" description="Helical" evidence="4">
    <location>
        <begin position="298"/>
        <end position="318"/>
    </location>
</feature>
<feature type="transmembrane region" description="Helical" evidence="4">
    <location>
        <begin position="122"/>
        <end position="145"/>
    </location>
</feature>
<protein>
    <recommendedName>
        <fullName evidence="5">Major facilitator superfamily (MFS) profile domain-containing protein</fullName>
    </recommendedName>
</protein>
<dbReference type="SUPFAM" id="SSF103473">
    <property type="entry name" value="MFS general substrate transporter"/>
    <property type="match status" value="1"/>
</dbReference>
<dbReference type="EMBL" id="KB822719">
    <property type="protein sequence ID" value="ETN41503.1"/>
    <property type="molecule type" value="Genomic_DNA"/>
</dbReference>
<feature type="transmembrane region" description="Helical" evidence="4">
    <location>
        <begin position="157"/>
        <end position="177"/>
    </location>
</feature>
<dbReference type="Proteomes" id="UP000030752">
    <property type="component" value="Unassembled WGS sequence"/>
</dbReference>
<organism evidence="6 7">
    <name type="scientific">Cyphellophora europaea (strain CBS 101466)</name>
    <name type="common">Phialophora europaea</name>
    <dbReference type="NCBI Taxonomy" id="1220924"/>
    <lineage>
        <taxon>Eukaryota</taxon>
        <taxon>Fungi</taxon>
        <taxon>Dikarya</taxon>
        <taxon>Ascomycota</taxon>
        <taxon>Pezizomycotina</taxon>
        <taxon>Eurotiomycetes</taxon>
        <taxon>Chaetothyriomycetidae</taxon>
        <taxon>Chaetothyriales</taxon>
        <taxon>Cyphellophoraceae</taxon>
        <taxon>Cyphellophora</taxon>
    </lineage>
</organism>
<dbReference type="eggNOG" id="KOG2504">
    <property type="taxonomic scope" value="Eukaryota"/>
</dbReference>
<feature type="transmembrane region" description="Helical" evidence="4">
    <location>
        <begin position="69"/>
        <end position="89"/>
    </location>
</feature>
<accession>W2S0E4</accession>
<dbReference type="AlphaFoldDB" id="W2S0E4"/>
<dbReference type="Gene3D" id="1.20.1250.20">
    <property type="entry name" value="MFS general substrate transporter like domains"/>
    <property type="match status" value="2"/>
</dbReference>
<dbReference type="InterPro" id="IPR036259">
    <property type="entry name" value="MFS_trans_sf"/>
</dbReference>
<evidence type="ECO:0000313" key="7">
    <source>
        <dbReference type="Proteomes" id="UP000030752"/>
    </source>
</evidence>
<keyword evidence="4" id="KW-0472">Membrane</keyword>
<feature type="region of interest" description="Disordered" evidence="3">
    <location>
        <begin position="1"/>
        <end position="24"/>
    </location>
</feature>
<feature type="transmembrane region" description="Helical" evidence="4">
    <location>
        <begin position="362"/>
        <end position="382"/>
    </location>
</feature>
<comment type="subcellular location">
    <subcellularLocation>
        <location evidence="1">Membrane</location>
        <topology evidence="1">Multi-pass membrane protein</topology>
    </subcellularLocation>
</comment>
<feature type="transmembrane region" description="Helical" evidence="4">
    <location>
        <begin position="96"/>
        <end position="116"/>
    </location>
</feature>
<dbReference type="HOGENOM" id="CLU_001265_1_1_1"/>
<evidence type="ECO:0000259" key="5">
    <source>
        <dbReference type="PROSITE" id="PS50850"/>
    </source>
</evidence>
<dbReference type="InterPro" id="IPR050327">
    <property type="entry name" value="Proton-linked_MCT"/>
</dbReference>
<evidence type="ECO:0000256" key="2">
    <source>
        <dbReference type="ARBA" id="ARBA00006727"/>
    </source>
</evidence>
<dbReference type="GO" id="GO:0022857">
    <property type="term" value="F:transmembrane transporter activity"/>
    <property type="evidence" value="ECO:0007669"/>
    <property type="project" value="InterPro"/>
</dbReference>
<dbReference type="OrthoDB" id="6509908at2759"/>
<dbReference type="InterPro" id="IPR020846">
    <property type="entry name" value="MFS_dom"/>
</dbReference>
<evidence type="ECO:0000256" key="3">
    <source>
        <dbReference type="SAM" id="MobiDB-lite"/>
    </source>
</evidence>
<sequence>MSSAAQEDKEERDKLPEPTADPAPDGGLTAWLQVFGSFWAWFNTFGLTNAFGEFQTYYSQTRFSGESPALISLIGSIQPFVLILFGFLAGPLWDAGYCRTLVIAGTAITAFGYFMVSICDAYWQVMLAQGVLIGFGSAFLYLPAIAVIPQYFNRRKALANGIAASGGAFGGVIYPIVFRNLLRNLSFGWSVRVLAFIVIGTGIIPVLIIRARIRPTTRRPPKLDVKPFITEPAYGLYTLALFFCLAAQYTPIFFIQDYGKAKKIMSESLAAYLLPILNAWSILGRIAPNIVADRTGGINVLVPCMAVATILTFSWIGITSTAGCIVFVSLYGFFIGCILSMPAFVISSLCPDPKVAGTRMGNAFAVSSFGLLLGPPVAAAIVQSGSWLGTQLFAGSLLVLATSALLVVRVHVAGWTLHRKV</sequence>
<feature type="compositionally biased region" description="Basic and acidic residues" evidence="3">
    <location>
        <begin position="1"/>
        <end position="16"/>
    </location>
</feature>
<evidence type="ECO:0000313" key="6">
    <source>
        <dbReference type="EMBL" id="ETN41503.1"/>
    </source>
</evidence>
<keyword evidence="4" id="KW-1133">Transmembrane helix</keyword>
<proteinExistence type="inferred from homology"/>
<feature type="transmembrane region" description="Helical" evidence="4">
    <location>
        <begin position="330"/>
        <end position="350"/>
    </location>
</feature>
<dbReference type="PROSITE" id="PS50850">
    <property type="entry name" value="MFS"/>
    <property type="match status" value="1"/>
</dbReference>
<dbReference type="GeneID" id="19970778"/>
<feature type="transmembrane region" description="Helical" evidence="4">
    <location>
        <begin position="268"/>
        <end position="286"/>
    </location>
</feature>